<dbReference type="SUPFAM" id="SSF51735">
    <property type="entry name" value="NAD(P)-binding Rossmann-fold domains"/>
    <property type="match status" value="1"/>
</dbReference>
<dbReference type="Proteomes" id="UP000291142">
    <property type="component" value="Unassembled WGS sequence"/>
</dbReference>
<keyword evidence="4" id="KW-1185">Reference proteome</keyword>
<evidence type="ECO:0000313" key="4">
    <source>
        <dbReference type="Proteomes" id="UP000291142"/>
    </source>
</evidence>
<organism evidence="3 4">
    <name type="scientific">Hyunsoonleella flava</name>
    <dbReference type="NCBI Taxonomy" id="2527939"/>
    <lineage>
        <taxon>Bacteria</taxon>
        <taxon>Pseudomonadati</taxon>
        <taxon>Bacteroidota</taxon>
        <taxon>Flavobacteriia</taxon>
        <taxon>Flavobacteriales</taxon>
        <taxon>Flavobacteriaceae</taxon>
    </lineage>
</organism>
<sequence>MKTVMILGGTKGVGNEVLKSCLKKGYNVSFCGRNLDEGTKIIQTSESANRLYFHKIDLNDVQDIEAYYLQTIEKFGKIDALILYAGITPISSIIDTEEDVYDSVFNINLKAAFFMLKHVLKSMMASKTGSIIFFGSPHMDYGDIDRAPYAITKNALYALSNHIAHHYAKHGIRSNYLVMGWTDTEGELKLRAEEGISGEELNKIAGDIIPMGRLLNKLDPLPAIMHLVSDESAMTTGSLIRITGGHYI</sequence>
<dbReference type="Pfam" id="PF00106">
    <property type="entry name" value="adh_short"/>
    <property type="match status" value="1"/>
</dbReference>
<comment type="caution">
    <text evidence="3">The sequence shown here is derived from an EMBL/GenBank/DDBJ whole genome shotgun (WGS) entry which is preliminary data.</text>
</comment>
<dbReference type="GO" id="GO:0016491">
    <property type="term" value="F:oxidoreductase activity"/>
    <property type="evidence" value="ECO:0007669"/>
    <property type="project" value="UniProtKB-KW"/>
</dbReference>
<protein>
    <submittedName>
        <fullName evidence="3">SDR family oxidoreductase</fullName>
    </submittedName>
</protein>
<dbReference type="InterPro" id="IPR002347">
    <property type="entry name" value="SDR_fam"/>
</dbReference>
<dbReference type="PANTHER" id="PTHR24321">
    <property type="entry name" value="DEHYDROGENASES, SHORT CHAIN"/>
    <property type="match status" value="1"/>
</dbReference>
<dbReference type="PANTHER" id="PTHR24321:SF8">
    <property type="entry name" value="ESTRADIOL 17-BETA-DEHYDROGENASE 8-RELATED"/>
    <property type="match status" value="1"/>
</dbReference>
<dbReference type="InterPro" id="IPR020904">
    <property type="entry name" value="Sc_DH/Rdtase_CS"/>
</dbReference>
<accession>A0A4Q9FLJ2</accession>
<evidence type="ECO:0000313" key="3">
    <source>
        <dbReference type="EMBL" id="TBN06510.1"/>
    </source>
</evidence>
<evidence type="ECO:0000256" key="2">
    <source>
        <dbReference type="ARBA" id="ARBA00023002"/>
    </source>
</evidence>
<dbReference type="EMBL" id="SIRT01000001">
    <property type="protein sequence ID" value="TBN06510.1"/>
    <property type="molecule type" value="Genomic_DNA"/>
</dbReference>
<dbReference type="AlphaFoldDB" id="A0A4Q9FLJ2"/>
<reference evidence="3 4" key="1">
    <citation type="submission" date="2019-02" db="EMBL/GenBank/DDBJ databases">
        <title>Hyunsoonleella sp., isolated from marine sediment.</title>
        <authorList>
            <person name="Liu B.-T."/>
        </authorList>
    </citation>
    <scope>NUCLEOTIDE SEQUENCE [LARGE SCALE GENOMIC DNA]</scope>
    <source>
        <strain evidence="3 4">T58</strain>
    </source>
</reference>
<proteinExistence type="inferred from homology"/>
<dbReference type="OrthoDB" id="9803333at2"/>
<dbReference type="RefSeq" id="WP_130962497.1">
    <property type="nucleotide sequence ID" value="NZ_SIRT01000001.1"/>
</dbReference>
<gene>
    <name evidence="3" type="ORF">EYD45_01100</name>
</gene>
<name>A0A4Q9FLJ2_9FLAO</name>
<evidence type="ECO:0000256" key="1">
    <source>
        <dbReference type="ARBA" id="ARBA00006484"/>
    </source>
</evidence>
<keyword evidence="2" id="KW-0560">Oxidoreductase</keyword>
<dbReference type="InterPro" id="IPR036291">
    <property type="entry name" value="NAD(P)-bd_dom_sf"/>
</dbReference>
<dbReference type="PRINTS" id="PR00081">
    <property type="entry name" value="GDHRDH"/>
</dbReference>
<dbReference type="PROSITE" id="PS00061">
    <property type="entry name" value="ADH_SHORT"/>
    <property type="match status" value="1"/>
</dbReference>
<comment type="similarity">
    <text evidence="1">Belongs to the short-chain dehydrogenases/reductases (SDR) family.</text>
</comment>
<dbReference type="CDD" id="cd05233">
    <property type="entry name" value="SDR_c"/>
    <property type="match status" value="1"/>
</dbReference>
<dbReference type="Gene3D" id="3.40.50.720">
    <property type="entry name" value="NAD(P)-binding Rossmann-like Domain"/>
    <property type="match status" value="1"/>
</dbReference>